<keyword evidence="3" id="KW-1185">Reference proteome</keyword>
<dbReference type="EMBL" id="JARKIB010000031">
    <property type="protein sequence ID" value="KAJ7762936.1"/>
    <property type="molecule type" value="Genomic_DNA"/>
</dbReference>
<name>A0AAD7JGH6_9AGAR</name>
<evidence type="ECO:0000256" key="1">
    <source>
        <dbReference type="SAM" id="SignalP"/>
    </source>
</evidence>
<protein>
    <recommendedName>
        <fullName evidence="4">F-box domain-containing protein</fullName>
    </recommendedName>
</protein>
<organism evidence="2 3">
    <name type="scientific">Mycena metata</name>
    <dbReference type="NCBI Taxonomy" id="1033252"/>
    <lineage>
        <taxon>Eukaryota</taxon>
        <taxon>Fungi</taxon>
        <taxon>Dikarya</taxon>
        <taxon>Basidiomycota</taxon>
        <taxon>Agaricomycotina</taxon>
        <taxon>Agaricomycetes</taxon>
        <taxon>Agaricomycetidae</taxon>
        <taxon>Agaricales</taxon>
        <taxon>Marasmiineae</taxon>
        <taxon>Mycenaceae</taxon>
        <taxon>Mycena</taxon>
    </lineage>
</organism>
<sequence length="526" mass="58156">MHRCLGIVEMVHLICTFLLLDSARGTLAALARVCRFFEGPALDVLWSEQDTLRNLLYCMPMDLVKSFEYGMAALQLLRPIVADDWDRVSAYTQRVKHLLSSPGDFHHGPQSDAMGALSASCPEDYFFPNLRTLGWAYDQNFGHIRMLLCPSLERISIVCALHDTENNLSILPTIARKCPALKKFAISVNGNTAGSSRAISSFIRTVPTIENLRIEGAAMLDWTTVFAMADPPALRILDVSALPHIIPAAPPSSTPQFLALQSVSIGSSDVLPATQFLKMFGERPLAKFEVTIRQCVSADQTEAFHIALSAALSHPTLAVLRRATRVNSYLFGNSCIRPLLCFGNLKTVSITSPLGFTIDNSIVAQMAKAWPQIEDLVIESTTRYQRPNLTLECLDAFAQHCSQLRSLRLTLDGVALPSMEAARGYQRRLTSLHVGYSDVSSDTARVSGFLRALFPSLTQIVAATPIITFHDARRLQEMFTMPMRWRAVEYELKGVPVLPSVSPRRGEIPTTRSPAELLRLLQADAE</sequence>
<reference evidence="2" key="1">
    <citation type="submission" date="2023-03" db="EMBL/GenBank/DDBJ databases">
        <title>Massive genome expansion in bonnet fungi (Mycena s.s.) driven by repeated elements and novel gene families across ecological guilds.</title>
        <authorList>
            <consortium name="Lawrence Berkeley National Laboratory"/>
            <person name="Harder C.B."/>
            <person name="Miyauchi S."/>
            <person name="Viragh M."/>
            <person name="Kuo A."/>
            <person name="Thoen E."/>
            <person name="Andreopoulos B."/>
            <person name="Lu D."/>
            <person name="Skrede I."/>
            <person name="Drula E."/>
            <person name="Henrissat B."/>
            <person name="Morin E."/>
            <person name="Kohler A."/>
            <person name="Barry K."/>
            <person name="LaButti K."/>
            <person name="Morin E."/>
            <person name="Salamov A."/>
            <person name="Lipzen A."/>
            <person name="Mereny Z."/>
            <person name="Hegedus B."/>
            <person name="Baldrian P."/>
            <person name="Stursova M."/>
            <person name="Weitz H."/>
            <person name="Taylor A."/>
            <person name="Grigoriev I.V."/>
            <person name="Nagy L.G."/>
            <person name="Martin F."/>
            <person name="Kauserud H."/>
        </authorList>
    </citation>
    <scope>NUCLEOTIDE SEQUENCE</scope>
    <source>
        <strain evidence="2">CBHHK182m</strain>
    </source>
</reference>
<comment type="caution">
    <text evidence="2">The sequence shown here is derived from an EMBL/GenBank/DDBJ whole genome shotgun (WGS) entry which is preliminary data.</text>
</comment>
<accession>A0AAD7JGH6</accession>
<feature type="chain" id="PRO_5042292891" description="F-box domain-containing protein" evidence="1">
    <location>
        <begin position="29"/>
        <end position="526"/>
    </location>
</feature>
<evidence type="ECO:0008006" key="4">
    <source>
        <dbReference type="Google" id="ProtNLM"/>
    </source>
</evidence>
<evidence type="ECO:0000313" key="3">
    <source>
        <dbReference type="Proteomes" id="UP001215598"/>
    </source>
</evidence>
<gene>
    <name evidence="2" type="ORF">B0H16DRAFT_1414262</name>
</gene>
<dbReference type="SUPFAM" id="SSF52047">
    <property type="entry name" value="RNI-like"/>
    <property type="match status" value="1"/>
</dbReference>
<dbReference type="InterPro" id="IPR032675">
    <property type="entry name" value="LRR_dom_sf"/>
</dbReference>
<dbReference type="Proteomes" id="UP001215598">
    <property type="component" value="Unassembled WGS sequence"/>
</dbReference>
<keyword evidence="1" id="KW-0732">Signal</keyword>
<dbReference type="Gene3D" id="3.80.10.10">
    <property type="entry name" value="Ribonuclease Inhibitor"/>
    <property type="match status" value="1"/>
</dbReference>
<evidence type="ECO:0000313" key="2">
    <source>
        <dbReference type="EMBL" id="KAJ7762936.1"/>
    </source>
</evidence>
<dbReference type="AlphaFoldDB" id="A0AAD7JGH6"/>
<proteinExistence type="predicted"/>
<feature type="signal peptide" evidence="1">
    <location>
        <begin position="1"/>
        <end position="28"/>
    </location>
</feature>